<proteinExistence type="predicted"/>
<organism evidence="1 2">
    <name type="scientific">Jatropha curcas</name>
    <name type="common">Barbados nut</name>
    <dbReference type="NCBI Taxonomy" id="180498"/>
    <lineage>
        <taxon>Eukaryota</taxon>
        <taxon>Viridiplantae</taxon>
        <taxon>Streptophyta</taxon>
        <taxon>Embryophyta</taxon>
        <taxon>Tracheophyta</taxon>
        <taxon>Spermatophyta</taxon>
        <taxon>Magnoliopsida</taxon>
        <taxon>eudicotyledons</taxon>
        <taxon>Gunneridae</taxon>
        <taxon>Pentapetalae</taxon>
        <taxon>rosids</taxon>
        <taxon>fabids</taxon>
        <taxon>Malpighiales</taxon>
        <taxon>Euphorbiaceae</taxon>
        <taxon>Crotonoideae</taxon>
        <taxon>Jatropheae</taxon>
        <taxon>Jatropha</taxon>
    </lineage>
</organism>
<protein>
    <submittedName>
        <fullName evidence="1">Uncharacterized protein</fullName>
    </submittedName>
</protein>
<evidence type="ECO:0000313" key="2">
    <source>
        <dbReference type="Proteomes" id="UP000027138"/>
    </source>
</evidence>
<evidence type="ECO:0000313" key="1">
    <source>
        <dbReference type="EMBL" id="KDP36203.1"/>
    </source>
</evidence>
<keyword evidence="2" id="KW-1185">Reference proteome</keyword>
<reference evidence="1 2" key="1">
    <citation type="journal article" date="2014" name="PLoS ONE">
        <title>Global Analysis of Gene Expression Profiles in Physic Nut (Jatropha curcas L.) Seedlings Exposed to Salt Stress.</title>
        <authorList>
            <person name="Zhang L."/>
            <person name="Zhang C."/>
            <person name="Wu P."/>
            <person name="Chen Y."/>
            <person name="Li M."/>
            <person name="Jiang H."/>
            <person name="Wu G."/>
        </authorList>
    </citation>
    <scope>NUCLEOTIDE SEQUENCE [LARGE SCALE GENOMIC DNA]</scope>
    <source>
        <strain evidence="2">cv. GZQX0401</strain>
        <tissue evidence="1">Young leaves</tissue>
    </source>
</reference>
<dbReference type="Proteomes" id="UP000027138">
    <property type="component" value="Unassembled WGS sequence"/>
</dbReference>
<gene>
    <name evidence="1" type="ORF">JCGZ_10294</name>
</gene>
<dbReference type="EMBL" id="KK914451">
    <property type="protein sequence ID" value="KDP36203.1"/>
    <property type="molecule type" value="Genomic_DNA"/>
</dbReference>
<sequence>MVYKMLCIRGGHGFGTAGFGSGTELKINGSGYGLEPNGFGSGSSTVPKSMVPTGSPIDFSTISDQFWPVSEGTKTIGSDWSWSRQFMVPKLVESEPNRFGSVPTDSGFDSHLFITDDSGFENRILATPTIHNGFA</sequence>
<name>A0A067KMM3_JATCU</name>
<dbReference type="AlphaFoldDB" id="A0A067KMM3"/>
<accession>A0A067KMM3</accession>